<dbReference type="KEGG" id="npz:ACX27_26255"/>
<evidence type="ECO:0000313" key="1">
    <source>
        <dbReference type="EMBL" id="ALF55541.1"/>
    </source>
</evidence>
<dbReference type="EMBL" id="CP012036">
    <property type="protein sequence ID" value="ALF55541.1"/>
    <property type="molecule type" value="Genomic_DNA"/>
</dbReference>
<dbReference type="RefSeq" id="WP_062296794.1">
    <property type="nucleotide sequence ID" value="NZ_CP012036.1"/>
</dbReference>
<dbReference type="OrthoDB" id="516278at2"/>
<keyword evidence="2" id="KW-1185">Reference proteome</keyword>
<reference evidence="1 2" key="2">
    <citation type="journal article" date="2016" name="Genome Announc.">
        <title>Draft Genome Sequence of the N2-Fixing Cyanobacterium Nostoc piscinale CENA21, Isolated from the Brazilian Amazon Floodplain.</title>
        <authorList>
            <person name="Leao T."/>
            <person name="Guimaraes P.I."/>
            <person name="de Melo A.G."/>
            <person name="Ramos R.T."/>
            <person name="Leao P.N."/>
            <person name="Silva A."/>
            <person name="Fiore M.F."/>
            <person name="Schneider M.P."/>
        </authorList>
    </citation>
    <scope>NUCLEOTIDE SEQUENCE [LARGE SCALE GENOMIC DNA]</scope>
    <source>
        <strain evidence="1 2">CENA21</strain>
    </source>
</reference>
<sequence>MKTEQERKAIIESINVLLNQAYDNVLDEILTYLQRIDDMEDEEDLQAIKEAREDRRINGTVSWNEYQGYNKETA</sequence>
<name>A0A0M4T7U4_9NOSO</name>
<proteinExistence type="predicted"/>
<reference evidence="2" key="1">
    <citation type="submission" date="2015-07" db="EMBL/GenBank/DDBJ databases">
        <title>Genome Of Nitrogen-Fixing Cyanobacterium Nostoc piscinale CENA21 From Solimoes/Amazon River Floodplain Sediments And Comparative Genomics To Uncover Biosynthetic Natural Products Potential.</title>
        <authorList>
            <person name="Leao T.F."/>
            <person name="Leao P.N."/>
            <person name="Guimaraes P.I."/>
            <person name="de Melo A.G.C."/>
            <person name="Ramos R.T.J."/>
            <person name="Silva A."/>
            <person name="Fiore M.F."/>
            <person name="Schneider M.P.C."/>
        </authorList>
    </citation>
    <scope>NUCLEOTIDE SEQUENCE [LARGE SCALE GENOMIC DNA]</scope>
    <source>
        <strain evidence="2">CENA21</strain>
    </source>
</reference>
<gene>
    <name evidence="1" type="ORF">ACX27_26255</name>
</gene>
<dbReference type="Proteomes" id="UP000062645">
    <property type="component" value="Chromosome"/>
</dbReference>
<accession>A0A0M4T7U4</accession>
<protein>
    <submittedName>
        <fullName evidence="1">Uncharacterized protein</fullName>
    </submittedName>
</protein>
<dbReference type="STRING" id="224013.ACX27_26255"/>
<evidence type="ECO:0000313" key="2">
    <source>
        <dbReference type="Proteomes" id="UP000062645"/>
    </source>
</evidence>
<dbReference type="AlphaFoldDB" id="A0A0M4T7U4"/>
<organism evidence="1 2">
    <name type="scientific">Nostoc piscinale CENA21</name>
    <dbReference type="NCBI Taxonomy" id="224013"/>
    <lineage>
        <taxon>Bacteria</taxon>
        <taxon>Bacillati</taxon>
        <taxon>Cyanobacteriota</taxon>
        <taxon>Cyanophyceae</taxon>
        <taxon>Nostocales</taxon>
        <taxon>Nostocaceae</taxon>
        <taxon>Nostoc</taxon>
    </lineage>
</organism>
<dbReference type="PATRIC" id="fig|224013.5.peg.6287"/>